<proteinExistence type="predicted"/>
<evidence type="ECO:0000313" key="2">
    <source>
        <dbReference type="Proteomes" id="UP000178726"/>
    </source>
</evidence>
<dbReference type="InterPro" id="IPR036583">
    <property type="entry name" value="23S_rRNA_IVS_sf"/>
</dbReference>
<dbReference type="Proteomes" id="UP000178726">
    <property type="component" value="Unassembled WGS sequence"/>
</dbReference>
<dbReference type="InterPro" id="IPR055360">
    <property type="entry name" value="bAvd"/>
</dbReference>
<sequence>MTAQYAKREQKLAVLLQLAQKLDHLKYFITILWEAKGMETIQYSQLAGKLNEAGNMLGGWIRKLESM</sequence>
<dbReference type="AlphaFoldDB" id="A0A1F6NA91"/>
<accession>A0A1F6NA91</accession>
<evidence type="ECO:0000313" key="1">
    <source>
        <dbReference type="EMBL" id="OGH80845.1"/>
    </source>
</evidence>
<gene>
    <name evidence="1" type="ORF">A3I29_03745</name>
</gene>
<reference evidence="1 2" key="1">
    <citation type="journal article" date="2016" name="Nat. Commun.">
        <title>Thousands of microbial genomes shed light on interconnected biogeochemical processes in an aquifer system.</title>
        <authorList>
            <person name="Anantharaman K."/>
            <person name="Brown C.T."/>
            <person name="Hug L.A."/>
            <person name="Sharon I."/>
            <person name="Castelle C.J."/>
            <person name="Probst A.J."/>
            <person name="Thomas B.C."/>
            <person name="Singh A."/>
            <person name="Wilkins M.J."/>
            <person name="Karaoz U."/>
            <person name="Brodie E.L."/>
            <person name="Williams K.H."/>
            <person name="Hubbard S.S."/>
            <person name="Banfield J.F."/>
        </authorList>
    </citation>
    <scope>NUCLEOTIDE SEQUENCE [LARGE SCALE GENOMIC DNA]</scope>
</reference>
<evidence type="ECO:0008006" key="3">
    <source>
        <dbReference type="Google" id="ProtNLM"/>
    </source>
</evidence>
<comment type="caution">
    <text evidence="1">The sequence shown here is derived from an EMBL/GenBank/DDBJ whole genome shotgun (WGS) entry which is preliminary data.</text>
</comment>
<dbReference type="EMBL" id="MFQK01000025">
    <property type="protein sequence ID" value="OGH80845.1"/>
    <property type="molecule type" value="Genomic_DNA"/>
</dbReference>
<protein>
    <recommendedName>
        <fullName evidence="3">Four helix bundle protein</fullName>
    </recommendedName>
</protein>
<name>A0A1F6NA91_9BACT</name>
<dbReference type="CDD" id="cd16376">
    <property type="entry name" value="Avd_like"/>
    <property type="match status" value="1"/>
</dbReference>
<dbReference type="Gene3D" id="1.20.1440.60">
    <property type="entry name" value="23S rRNA-intervening sequence"/>
    <property type="match status" value="1"/>
</dbReference>
<organism evidence="1 2">
    <name type="scientific">Candidatus Magasanikbacteria bacterium RIFCSPLOWO2_02_FULL_44_11</name>
    <dbReference type="NCBI Taxonomy" id="1798689"/>
    <lineage>
        <taxon>Bacteria</taxon>
        <taxon>Candidatus Magasanikiibacteriota</taxon>
    </lineage>
</organism>